<reference evidence="2 3" key="1">
    <citation type="submission" date="2020-07" db="EMBL/GenBank/DDBJ databases">
        <title>Sequencing the genomes of 1000 actinobacteria strains.</title>
        <authorList>
            <person name="Klenk H.-P."/>
        </authorList>
    </citation>
    <scope>NUCLEOTIDE SEQUENCE [LARGE SCALE GENOMIC DNA]</scope>
    <source>
        <strain evidence="2 3">DSM 15664</strain>
    </source>
</reference>
<dbReference type="Pfam" id="PF12728">
    <property type="entry name" value="HTH_17"/>
    <property type="match status" value="1"/>
</dbReference>
<evidence type="ECO:0000313" key="2">
    <source>
        <dbReference type="EMBL" id="NYJ18108.1"/>
    </source>
</evidence>
<dbReference type="Proteomes" id="UP000560069">
    <property type="component" value="Unassembled WGS sequence"/>
</dbReference>
<comment type="caution">
    <text evidence="2">The sequence shown here is derived from an EMBL/GenBank/DDBJ whole genome shotgun (WGS) entry which is preliminary data.</text>
</comment>
<evidence type="ECO:0000259" key="1">
    <source>
        <dbReference type="Pfam" id="PF12728"/>
    </source>
</evidence>
<dbReference type="AlphaFoldDB" id="A0A7Z0EAJ8"/>
<dbReference type="NCBIfam" id="TIGR01764">
    <property type="entry name" value="excise"/>
    <property type="match status" value="1"/>
</dbReference>
<dbReference type="InterPro" id="IPR010093">
    <property type="entry name" value="SinI_DNA-bd"/>
</dbReference>
<dbReference type="EMBL" id="JACCFQ010000002">
    <property type="protein sequence ID" value="NYJ18108.1"/>
    <property type="molecule type" value="Genomic_DNA"/>
</dbReference>
<gene>
    <name evidence="2" type="ORF">HNR11_002698</name>
</gene>
<evidence type="ECO:0000313" key="3">
    <source>
        <dbReference type="Proteomes" id="UP000560069"/>
    </source>
</evidence>
<organism evidence="2 3">
    <name type="scientific">Nesterenkonia sandarakina</name>
    <dbReference type="NCBI Taxonomy" id="272918"/>
    <lineage>
        <taxon>Bacteria</taxon>
        <taxon>Bacillati</taxon>
        <taxon>Actinomycetota</taxon>
        <taxon>Actinomycetes</taxon>
        <taxon>Micrococcales</taxon>
        <taxon>Micrococcaceae</taxon>
        <taxon>Nesterenkonia</taxon>
    </lineage>
</organism>
<dbReference type="InterPro" id="IPR041657">
    <property type="entry name" value="HTH_17"/>
</dbReference>
<feature type="domain" description="Helix-turn-helix" evidence="1">
    <location>
        <begin position="88"/>
        <end position="134"/>
    </location>
</feature>
<accession>A0A7Z0EAJ8</accession>
<sequence>MSALQKPHPSGSSEAITESETAAQVLSFLDAHEARHGALPSPRYFLSGADEHDRIELTEQMHQMLREITDALSRGHSVSVLAREQEITTQQAAEVLGLSRPTVVKLIDEGELDASIPGKNRRKLKLKDVLRYRDELKTRRRDFIAESAAAYEDVDEDQVSELLDQAKRVQ</sequence>
<name>A0A7Z0EAJ8_9MICC</name>
<dbReference type="GO" id="GO:0003677">
    <property type="term" value="F:DNA binding"/>
    <property type="evidence" value="ECO:0007669"/>
    <property type="project" value="InterPro"/>
</dbReference>
<keyword evidence="3" id="KW-1185">Reference proteome</keyword>
<dbReference type="RefSeq" id="WP_179443043.1">
    <property type="nucleotide sequence ID" value="NZ_BAAALK010000003.1"/>
</dbReference>
<proteinExistence type="predicted"/>
<protein>
    <submittedName>
        <fullName evidence="2">Excisionase family DNA binding protein</fullName>
    </submittedName>
</protein>